<protein>
    <submittedName>
        <fullName evidence="1">Uncharacterized protein AlNc14C76G5091</fullName>
    </submittedName>
</protein>
<reference evidence="1" key="2">
    <citation type="submission" date="2011-02" db="EMBL/GenBank/DDBJ databases">
        <authorList>
            <person name="MacLean D."/>
        </authorList>
    </citation>
    <scope>NUCLEOTIDE SEQUENCE</scope>
</reference>
<gene>
    <name evidence="1" type="primary">AlNc14C76G5091</name>
    <name evidence="1" type="ORF">ALNC14_058160</name>
</gene>
<name>F0WEP1_9STRA</name>
<proteinExistence type="predicted"/>
<dbReference type="HOGENOM" id="CLU_039247_0_0_1"/>
<organism evidence="1">
    <name type="scientific">Albugo laibachii Nc14</name>
    <dbReference type="NCBI Taxonomy" id="890382"/>
    <lineage>
        <taxon>Eukaryota</taxon>
        <taxon>Sar</taxon>
        <taxon>Stramenopiles</taxon>
        <taxon>Oomycota</taxon>
        <taxon>Peronosporomycetes</taxon>
        <taxon>Albuginales</taxon>
        <taxon>Albuginaceae</taxon>
        <taxon>Albugo</taxon>
    </lineage>
</organism>
<sequence>MPVLPPRYSVGTRVAIPLEGRTGLVDSYDTQTERYKLTFHDGYEHSVAEDEMAQYVVAPPAESKKTPDGDPLIGSSLLKKIRTYNEETESFTGVVSKFNEKSARYCITYTDGKSEELTSEETMRYVEAYTLCDINTEGKMALEISKKRKRQTPFGMHTIGDGVQMVPCYIGKIKFPKRASAYLVLRKVLLSIMDQNAVKKMLSERLLDILMNNDVKPKAALEMFVEAGGMILLHKVLLLWMRTTTKHVGALLILKTIASLPGVTPTIVVQSGIGKTLRDIVRACQTKDYLMPVLGDAASWIMKTWKHDIKYRSQFTHPKDIIQHNADKVKSITEDIYLPLRCSDPGSELKRANTKYLQHLLDDTSKSQEYPEFQNVNQPGFFLPRYNSLGSEIARRIHRPVVLIDSLAAKINHDHTEMLRVSTELDQDDSSYPIGRIKFGNPRLVYYQSDNPVMNLLKSPRFVSQPDDKVSSEQTSQKKMIKSIWRIDFVKAAASAALGLNGDQQEAKEDNITSISIPTPKSILKVKNPVTVSTDYTASLN</sequence>
<dbReference type="AlphaFoldDB" id="F0WEP1"/>
<evidence type="ECO:0000313" key="1">
    <source>
        <dbReference type="EMBL" id="CCA19673.1"/>
    </source>
</evidence>
<accession>F0WEP1</accession>
<reference evidence="1" key="1">
    <citation type="journal article" date="2011" name="PLoS Biol.">
        <title>Gene gain and loss during evolution of obligate parasitism in the white rust pathogen of Arabidopsis thaliana.</title>
        <authorList>
            <person name="Kemen E."/>
            <person name="Gardiner A."/>
            <person name="Schultz-Larsen T."/>
            <person name="Kemen A.C."/>
            <person name="Balmuth A.L."/>
            <person name="Robert-Seilaniantz A."/>
            <person name="Bailey K."/>
            <person name="Holub E."/>
            <person name="Studholme D.J."/>
            <person name="Maclean D."/>
            <person name="Jones J.D."/>
        </authorList>
    </citation>
    <scope>NUCLEOTIDE SEQUENCE</scope>
</reference>
<dbReference type="EMBL" id="FR824121">
    <property type="protein sequence ID" value="CCA19673.1"/>
    <property type="molecule type" value="Genomic_DNA"/>
</dbReference>